<name>A0A1V8TLA2_9PEZI</name>
<keyword evidence="8" id="KW-0511">Multifunctional enzyme</keyword>
<dbReference type="Proteomes" id="UP000192596">
    <property type="component" value="Unassembled WGS sequence"/>
</dbReference>
<dbReference type="InterPro" id="IPR012319">
    <property type="entry name" value="FPG_cat"/>
</dbReference>
<dbReference type="PROSITE" id="PS51068">
    <property type="entry name" value="FPG_CAT"/>
    <property type="match status" value="1"/>
</dbReference>
<dbReference type="SMART" id="SM00898">
    <property type="entry name" value="Fapy_DNA_glyco"/>
    <property type="match status" value="1"/>
</dbReference>
<keyword evidence="3" id="KW-0227">DNA damage</keyword>
<evidence type="ECO:0000256" key="6">
    <source>
        <dbReference type="ARBA" id="ARBA00023204"/>
    </source>
</evidence>
<evidence type="ECO:0000256" key="5">
    <source>
        <dbReference type="ARBA" id="ARBA00023125"/>
    </source>
</evidence>
<evidence type="ECO:0000256" key="7">
    <source>
        <dbReference type="ARBA" id="ARBA00023239"/>
    </source>
</evidence>
<keyword evidence="9" id="KW-0326">Glycosidase</keyword>
<organism evidence="12 13">
    <name type="scientific">Cryoendolithus antarcticus</name>
    <dbReference type="NCBI Taxonomy" id="1507870"/>
    <lineage>
        <taxon>Eukaryota</taxon>
        <taxon>Fungi</taxon>
        <taxon>Dikarya</taxon>
        <taxon>Ascomycota</taxon>
        <taxon>Pezizomycotina</taxon>
        <taxon>Dothideomycetes</taxon>
        <taxon>Dothideomycetidae</taxon>
        <taxon>Cladosporiales</taxon>
        <taxon>Cladosporiaceae</taxon>
        <taxon>Cryoendolithus</taxon>
    </lineage>
</organism>
<dbReference type="GO" id="GO:0006284">
    <property type="term" value="P:base-excision repair"/>
    <property type="evidence" value="ECO:0007669"/>
    <property type="project" value="InterPro"/>
</dbReference>
<dbReference type="GO" id="GO:0003906">
    <property type="term" value="F:DNA-(apurinic or apyrimidinic site) endonuclease activity"/>
    <property type="evidence" value="ECO:0007669"/>
    <property type="project" value="InterPro"/>
</dbReference>
<accession>A0A1V8TLA2</accession>
<dbReference type="FunFam" id="1.10.8.50:FF:000009">
    <property type="entry name" value="Formamidopyrimidine-DNA glycosylase"/>
    <property type="match status" value="1"/>
</dbReference>
<comment type="similarity">
    <text evidence="2">Belongs to the FPG family.</text>
</comment>
<keyword evidence="4" id="KW-0378">Hydrolase</keyword>
<dbReference type="Pfam" id="PF06831">
    <property type="entry name" value="H2TH"/>
    <property type="match status" value="1"/>
</dbReference>
<evidence type="ECO:0000256" key="1">
    <source>
        <dbReference type="ARBA" id="ARBA00001668"/>
    </source>
</evidence>
<dbReference type="GO" id="GO:0008534">
    <property type="term" value="F:oxidized purine nucleobase lesion DNA N-glycosylase activity"/>
    <property type="evidence" value="ECO:0007669"/>
    <property type="project" value="UniProtKB-EC"/>
</dbReference>
<feature type="domain" description="Formamidopyrimidine-DNA glycosylase catalytic" evidence="11">
    <location>
        <begin position="2"/>
        <end position="140"/>
    </location>
</feature>
<feature type="region of interest" description="Disordered" evidence="10">
    <location>
        <begin position="302"/>
        <end position="493"/>
    </location>
</feature>
<dbReference type="SUPFAM" id="SSF81624">
    <property type="entry name" value="N-terminal domain of MutM-like DNA repair proteins"/>
    <property type="match status" value="1"/>
</dbReference>
<dbReference type="InterPro" id="IPR010979">
    <property type="entry name" value="Ribosomal_uS13-like_H2TH"/>
</dbReference>
<evidence type="ECO:0000256" key="9">
    <source>
        <dbReference type="ARBA" id="ARBA00023295"/>
    </source>
</evidence>
<dbReference type="InParanoid" id="A0A1V8TLA2"/>
<dbReference type="AlphaFoldDB" id="A0A1V8TLA2"/>
<feature type="compositionally biased region" description="Basic and acidic residues" evidence="10">
    <location>
        <begin position="332"/>
        <end position="354"/>
    </location>
</feature>
<keyword evidence="7" id="KW-0456">Lyase</keyword>
<dbReference type="Pfam" id="PF01149">
    <property type="entry name" value="Fapy_DNA_glyco"/>
    <property type="match status" value="1"/>
</dbReference>
<evidence type="ECO:0000313" key="12">
    <source>
        <dbReference type="EMBL" id="OQO12149.1"/>
    </source>
</evidence>
<evidence type="ECO:0000256" key="4">
    <source>
        <dbReference type="ARBA" id="ARBA00022801"/>
    </source>
</evidence>
<evidence type="ECO:0000259" key="11">
    <source>
        <dbReference type="PROSITE" id="PS51068"/>
    </source>
</evidence>
<dbReference type="GO" id="GO:0016829">
    <property type="term" value="F:lyase activity"/>
    <property type="evidence" value="ECO:0007669"/>
    <property type="project" value="UniProtKB-KW"/>
</dbReference>
<feature type="compositionally biased region" description="Basic and acidic residues" evidence="10">
    <location>
        <begin position="440"/>
        <end position="456"/>
    </location>
</feature>
<evidence type="ECO:0000256" key="3">
    <source>
        <dbReference type="ARBA" id="ARBA00022763"/>
    </source>
</evidence>
<dbReference type="GO" id="GO:0008270">
    <property type="term" value="F:zinc ion binding"/>
    <property type="evidence" value="ECO:0007669"/>
    <property type="project" value="InterPro"/>
</dbReference>
<dbReference type="Gene3D" id="1.10.8.50">
    <property type="match status" value="1"/>
</dbReference>
<feature type="compositionally biased region" description="Basic residues" evidence="10">
    <location>
        <begin position="394"/>
        <end position="403"/>
    </location>
</feature>
<dbReference type="PANTHER" id="PTHR22993">
    <property type="entry name" value="FORMAMIDOPYRIMIDINE-DNA GLYCOSYLASE"/>
    <property type="match status" value="1"/>
</dbReference>
<dbReference type="EMBL" id="NAJO01000005">
    <property type="protein sequence ID" value="OQO12149.1"/>
    <property type="molecule type" value="Genomic_DNA"/>
</dbReference>
<dbReference type="InterPro" id="IPR035937">
    <property type="entry name" value="FPG_N"/>
</dbReference>
<evidence type="ECO:0000256" key="10">
    <source>
        <dbReference type="SAM" id="MobiDB-lite"/>
    </source>
</evidence>
<gene>
    <name evidence="12" type="ORF">B0A48_02789</name>
</gene>
<dbReference type="GO" id="GO:0005634">
    <property type="term" value="C:nucleus"/>
    <property type="evidence" value="ECO:0007669"/>
    <property type="project" value="TreeGrafter"/>
</dbReference>
<proteinExistence type="inferred from homology"/>
<dbReference type="OrthoDB" id="444592at2759"/>
<comment type="catalytic activity">
    <reaction evidence="1">
        <text>Hydrolysis of DNA containing ring-opened 7-methylguanine residues, releasing 2,6-diamino-4-hydroxy-5-(N-methyl)formamidopyrimidine.</text>
        <dbReference type="EC" id="3.2.2.23"/>
    </reaction>
</comment>
<evidence type="ECO:0000313" key="13">
    <source>
        <dbReference type="Proteomes" id="UP000192596"/>
    </source>
</evidence>
<dbReference type="PANTHER" id="PTHR22993:SF9">
    <property type="entry name" value="FORMAMIDOPYRIMIDINE-DNA GLYCOSYLASE"/>
    <property type="match status" value="1"/>
</dbReference>
<dbReference type="STRING" id="1507870.A0A1V8TLA2"/>
<dbReference type="GO" id="GO:0003684">
    <property type="term" value="F:damaged DNA binding"/>
    <property type="evidence" value="ECO:0007669"/>
    <property type="project" value="InterPro"/>
</dbReference>
<evidence type="ECO:0000256" key="2">
    <source>
        <dbReference type="ARBA" id="ARBA00009409"/>
    </source>
</evidence>
<dbReference type="Gene3D" id="3.20.190.10">
    <property type="entry name" value="MutM-like, N-terminal"/>
    <property type="match status" value="1"/>
</dbReference>
<evidence type="ECO:0000256" key="8">
    <source>
        <dbReference type="ARBA" id="ARBA00023268"/>
    </source>
</evidence>
<protein>
    <recommendedName>
        <fullName evidence="11">Formamidopyrimidine-DNA glycosylase catalytic domain-containing protein</fullName>
    </recommendedName>
</protein>
<sequence length="493" mass="54430">MPEIGEVARIVHYLRKHLLNRTISSCVAQTDEIVYGKVGCSAEAFQAHTANRLVTNVAQQGKYFYLTFDKPPHAVLHLGMTGWMKFSTDDSRYYKQGKDKGLEEEWPPKYVKFLWKVEKEVEGEEREEVEVAFVDPRRLARIRLVECEAGEIRKTSPLKENGPDPVVDKEIFTVEFLSKLLRRKKVPVKALLLDQANISGVGNWVADEVLYMARLHPEQYSNTFDDEQIKRLHDSMVNVCTLAVDTLSDSSKFPETWLMKHRWNKGKKDSNVLPNGEKITHVTVGGRTSAIVPSVQKKTAAVAGDVESGNETAVKPAKGKKRKAASQDSDDEAKAEISDIKPTKSRRGTAEKDASSGATTAKAAERPSRAKKAKPSYAEADDEEVEETTLVKATPKRKARKSVATKAEPKDDDANGGAEQAASNGVDTAEPASKTPKKAIKAEIPGERRSARKSADEPALQLQGTNERARAAKKQSAADAIPGERQSTRARVK</sequence>
<keyword evidence="6" id="KW-0234">DNA repair</keyword>
<dbReference type="SUPFAM" id="SSF46946">
    <property type="entry name" value="S13-like H2TH domain"/>
    <property type="match status" value="1"/>
</dbReference>
<reference evidence="13" key="1">
    <citation type="submission" date="2017-03" db="EMBL/GenBank/DDBJ databases">
        <title>Genomes of endolithic fungi from Antarctica.</title>
        <authorList>
            <person name="Coleine C."/>
            <person name="Masonjones S."/>
            <person name="Stajich J.E."/>
        </authorList>
    </citation>
    <scope>NUCLEOTIDE SEQUENCE [LARGE SCALE GENOMIC DNA]</scope>
    <source>
        <strain evidence="13">CCFEE 5527</strain>
    </source>
</reference>
<dbReference type="SMART" id="SM01232">
    <property type="entry name" value="H2TH"/>
    <property type="match status" value="1"/>
</dbReference>
<dbReference type="InterPro" id="IPR015886">
    <property type="entry name" value="H2TH_FPG"/>
</dbReference>
<comment type="caution">
    <text evidence="12">The sequence shown here is derived from an EMBL/GenBank/DDBJ whole genome shotgun (WGS) entry which is preliminary data.</text>
</comment>
<keyword evidence="5" id="KW-0238">DNA-binding</keyword>
<keyword evidence="13" id="KW-1185">Reference proteome</keyword>